<dbReference type="GO" id="GO:0003684">
    <property type="term" value="F:damaged DNA binding"/>
    <property type="evidence" value="ECO:0007669"/>
    <property type="project" value="TreeGrafter"/>
</dbReference>
<dbReference type="InterPro" id="IPR006554">
    <property type="entry name" value="Helicase-like_DEXD_c2"/>
</dbReference>
<dbReference type="AlphaFoldDB" id="A0A482VZX1"/>
<dbReference type="Proteomes" id="UP000292052">
    <property type="component" value="Unassembled WGS sequence"/>
</dbReference>
<evidence type="ECO:0000259" key="4">
    <source>
        <dbReference type="PROSITE" id="PS51193"/>
    </source>
</evidence>
<keyword evidence="2" id="KW-0378">Hydrolase</keyword>
<dbReference type="InterPro" id="IPR027417">
    <property type="entry name" value="P-loop_NTPase"/>
</dbReference>
<dbReference type="InterPro" id="IPR010614">
    <property type="entry name" value="RAD3-like_helicase_DEAD"/>
</dbReference>
<dbReference type="PANTHER" id="PTHR11472:SF1">
    <property type="entry name" value="GENERAL TRANSCRIPTION AND DNA REPAIR FACTOR IIH HELICASE SUBUNIT XPD"/>
    <property type="match status" value="1"/>
</dbReference>
<dbReference type="Pfam" id="PF06733">
    <property type="entry name" value="DEAD_2"/>
    <property type="match status" value="1"/>
</dbReference>
<dbReference type="GO" id="GO:0016818">
    <property type="term" value="F:hydrolase activity, acting on acid anhydrides, in phosphorus-containing anhydrides"/>
    <property type="evidence" value="ECO:0007669"/>
    <property type="project" value="InterPro"/>
</dbReference>
<dbReference type="SUPFAM" id="SSF52540">
    <property type="entry name" value="P-loop containing nucleoside triphosphate hydrolases"/>
    <property type="match status" value="1"/>
</dbReference>
<dbReference type="OrthoDB" id="272481at2759"/>
<keyword evidence="6" id="KW-1185">Reference proteome</keyword>
<protein>
    <submittedName>
        <fullName evidence="5">TFIIH basal transcription factor complex helicase XPD subunit</fullName>
    </submittedName>
</protein>
<keyword evidence="5" id="KW-0347">Helicase</keyword>
<evidence type="ECO:0000256" key="3">
    <source>
        <dbReference type="ARBA" id="ARBA00022840"/>
    </source>
</evidence>
<keyword evidence="3" id="KW-0067">ATP-binding</keyword>
<evidence type="ECO:0000313" key="6">
    <source>
        <dbReference type="Proteomes" id="UP000292052"/>
    </source>
</evidence>
<dbReference type="SMART" id="SM00488">
    <property type="entry name" value="DEXDc2"/>
    <property type="match status" value="1"/>
</dbReference>
<dbReference type="GO" id="GO:0045951">
    <property type="term" value="P:positive regulation of mitotic recombination"/>
    <property type="evidence" value="ECO:0007669"/>
    <property type="project" value="TreeGrafter"/>
</dbReference>
<dbReference type="GO" id="GO:0003678">
    <property type="term" value="F:DNA helicase activity"/>
    <property type="evidence" value="ECO:0007669"/>
    <property type="project" value="InterPro"/>
</dbReference>
<evidence type="ECO:0000256" key="1">
    <source>
        <dbReference type="ARBA" id="ARBA00022741"/>
    </source>
</evidence>
<evidence type="ECO:0000313" key="5">
    <source>
        <dbReference type="EMBL" id="RZC38314.1"/>
    </source>
</evidence>
<dbReference type="STRING" id="1661398.A0A482VZX1"/>
<evidence type="ECO:0000256" key="2">
    <source>
        <dbReference type="ARBA" id="ARBA00022801"/>
    </source>
</evidence>
<accession>A0A482VZX1</accession>
<name>A0A482VZX1_ASBVE</name>
<reference evidence="5 6" key="1">
    <citation type="submission" date="2017-03" db="EMBL/GenBank/DDBJ databases">
        <title>Genome of the blue death feigning beetle - Asbolus verrucosus.</title>
        <authorList>
            <person name="Rider S.D."/>
        </authorList>
    </citation>
    <scope>NUCLEOTIDE SEQUENCE [LARGE SCALE GENOMIC DNA]</scope>
    <source>
        <strain evidence="5">Butters</strain>
        <tissue evidence="5">Head and leg muscle</tissue>
    </source>
</reference>
<comment type="caution">
    <text evidence="5">The sequence shown here is derived from an EMBL/GenBank/DDBJ whole genome shotgun (WGS) entry which is preliminary data.</text>
</comment>
<dbReference type="EMBL" id="QDEB01044440">
    <property type="protein sequence ID" value="RZC38314.1"/>
    <property type="molecule type" value="Genomic_DNA"/>
</dbReference>
<organism evidence="5 6">
    <name type="scientific">Asbolus verrucosus</name>
    <name type="common">Desert ironclad beetle</name>
    <dbReference type="NCBI Taxonomy" id="1661398"/>
    <lineage>
        <taxon>Eukaryota</taxon>
        <taxon>Metazoa</taxon>
        <taxon>Ecdysozoa</taxon>
        <taxon>Arthropoda</taxon>
        <taxon>Hexapoda</taxon>
        <taxon>Insecta</taxon>
        <taxon>Pterygota</taxon>
        <taxon>Neoptera</taxon>
        <taxon>Endopterygota</taxon>
        <taxon>Coleoptera</taxon>
        <taxon>Polyphaga</taxon>
        <taxon>Cucujiformia</taxon>
        <taxon>Tenebrionidae</taxon>
        <taxon>Pimeliinae</taxon>
        <taxon>Asbolus</taxon>
    </lineage>
</organism>
<feature type="domain" description="Helicase ATP-binding" evidence="4">
    <location>
        <begin position="7"/>
        <end position="230"/>
    </location>
</feature>
<dbReference type="GO" id="GO:0005634">
    <property type="term" value="C:nucleus"/>
    <property type="evidence" value="ECO:0007669"/>
    <property type="project" value="TreeGrafter"/>
</dbReference>
<gene>
    <name evidence="5" type="ORF">BDFB_013116</name>
</gene>
<dbReference type="InterPro" id="IPR014013">
    <property type="entry name" value="Helic_SF1/SF2_ATP-bd_DinG/Rad3"/>
</dbReference>
<sequence>MRLNVDSLIVYFPYDYIYPEQYAYMCELKKALDAKGHCLLEMPSGTGKTTTLLSLVIAYMLEHPHDVRKLIYCSRTVPEIEKVMEELKKLLQYYEKQDGEYPHLIGVVLSSRKNLCIHPEVSTEREGKIVDGKMPLFDCKERHNYDDTTLVGQYYEGFALDGKESTMPYGVYSIDDLKQYGRDRNWCPYFLRFVIMHANIVVYSYHYLLDPKIADVVSKELSRESVVIFG</sequence>
<dbReference type="PROSITE" id="PS51193">
    <property type="entry name" value="HELICASE_ATP_BIND_2"/>
    <property type="match status" value="1"/>
</dbReference>
<dbReference type="GO" id="GO:0006366">
    <property type="term" value="P:transcription by RNA polymerase II"/>
    <property type="evidence" value="ECO:0007669"/>
    <property type="project" value="TreeGrafter"/>
</dbReference>
<keyword evidence="1" id="KW-0547">Nucleotide-binding</keyword>
<dbReference type="PANTHER" id="PTHR11472">
    <property type="entry name" value="DNA REPAIR DEAD HELICASE RAD3/XP-D SUBFAMILY MEMBER"/>
    <property type="match status" value="1"/>
</dbReference>
<dbReference type="InterPro" id="IPR045028">
    <property type="entry name" value="DinG/Rad3-like"/>
</dbReference>
<proteinExistence type="predicted"/>
<dbReference type="Gene3D" id="3.40.50.300">
    <property type="entry name" value="P-loop containing nucleotide triphosphate hydrolases"/>
    <property type="match status" value="1"/>
</dbReference>
<dbReference type="GO" id="GO:0005524">
    <property type="term" value="F:ATP binding"/>
    <property type="evidence" value="ECO:0007669"/>
    <property type="project" value="UniProtKB-KW"/>
</dbReference>